<keyword evidence="3" id="KW-1185">Reference proteome</keyword>
<evidence type="ECO:0000313" key="3">
    <source>
        <dbReference type="Proteomes" id="UP000019484"/>
    </source>
</evidence>
<feature type="region of interest" description="Disordered" evidence="1">
    <location>
        <begin position="59"/>
        <end position="119"/>
    </location>
</feature>
<accession>W9Y184</accession>
<dbReference type="EMBL" id="AMWN01000006">
    <property type="protein sequence ID" value="EXJ83365.1"/>
    <property type="molecule type" value="Genomic_DNA"/>
</dbReference>
<evidence type="ECO:0000256" key="1">
    <source>
        <dbReference type="SAM" id="MobiDB-lite"/>
    </source>
</evidence>
<dbReference type="GeneID" id="19161850"/>
<protein>
    <submittedName>
        <fullName evidence="2">Uncharacterized protein</fullName>
    </submittedName>
</protein>
<reference evidence="2 3" key="1">
    <citation type="submission" date="2013-03" db="EMBL/GenBank/DDBJ databases">
        <title>The Genome Sequence of Capronia coronata CBS 617.96.</title>
        <authorList>
            <consortium name="The Broad Institute Genomics Platform"/>
            <person name="Cuomo C."/>
            <person name="de Hoog S."/>
            <person name="Gorbushina A."/>
            <person name="Walker B."/>
            <person name="Young S.K."/>
            <person name="Zeng Q."/>
            <person name="Gargeya S."/>
            <person name="Fitzgerald M."/>
            <person name="Haas B."/>
            <person name="Abouelleil A."/>
            <person name="Allen A.W."/>
            <person name="Alvarado L."/>
            <person name="Arachchi H.M."/>
            <person name="Berlin A.M."/>
            <person name="Chapman S.B."/>
            <person name="Gainer-Dewar J."/>
            <person name="Goldberg J."/>
            <person name="Griggs A."/>
            <person name="Gujja S."/>
            <person name="Hansen M."/>
            <person name="Howarth C."/>
            <person name="Imamovic A."/>
            <person name="Ireland A."/>
            <person name="Larimer J."/>
            <person name="McCowan C."/>
            <person name="Murphy C."/>
            <person name="Pearson M."/>
            <person name="Poon T.W."/>
            <person name="Priest M."/>
            <person name="Roberts A."/>
            <person name="Saif S."/>
            <person name="Shea T."/>
            <person name="Sisk P."/>
            <person name="Sykes S."/>
            <person name="Wortman J."/>
            <person name="Nusbaum C."/>
            <person name="Birren B."/>
        </authorList>
    </citation>
    <scope>NUCLEOTIDE SEQUENCE [LARGE SCALE GENOMIC DNA]</scope>
    <source>
        <strain evidence="2 3">CBS 617.96</strain>
    </source>
</reference>
<dbReference type="Proteomes" id="UP000019484">
    <property type="component" value="Unassembled WGS sequence"/>
</dbReference>
<dbReference type="AlphaFoldDB" id="W9Y184"/>
<evidence type="ECO:0000313" key="2">
    <source>
        <dbReference type="EMBL" id="EXJ83365.1"/>
    </source>
</evidence>
<comment type="caution">
    <text evidence="2">The sequence shown here is derived from an EMBL/GenBank/DDBJ whole genome shotgun (WGS) entry which is preliminary data.</text>
</comment>
<feature type="region of interest" description="Disordered" evidence="1">
    <location>
        <begin position="1"/>
        <end position="46"/>
    </location>
</feature>
<dbReference type="RefSeq" id="XP_007726051.1">
    <property type="nucleotide sequence ID" value="XM_007727861.1"/>
</dbReference>
<gene>
    <name evidence="2" type="ORF">A1O1_06986</name>
</gene>
<feature type="compositionally biased region" description="Low complexity" evidence="1">
    <location>
        <begin position="84"/>
        <end position="97"/>
    </location>
</feature>
<feature type="compositionally biased region" description="Low complexity" evidence="1">
    <location>
        <begin position="1"/>
        <end position="17"/>
    </location>
</feature>
<sequence>MDSSKQPSLSPSSSSSSGGEIRSIHHEGSPRPRPSQPVQPAAQGEKVMLRFPAGVLSASRATGAATAGTSDWLNSSNDDDEDATSAADVGSDAGSSGRQDAMSGRPTKKAKRTYSTTSK</sequence>
<proteinExistence type="predicted"/>
<organism evidence="2 3">
    <name type="scientific">Capronia coronata CBS 617.96</name>
    <dbReference type="NCBI Taxonomy" id="1182541"/>
    <lineage>
        <taxon>Eukaryota</taxon>
        <taxon>Fungi</taxon>
        <taxon>Dikarya</taxon>
        <taxon>Ascomycota</taxon>
        <taxon>Pezizomycotina</taxon>
        <taxon>Eurotiomycetes</taxon>
        <taxon>Chaetothyriomycetidae</taxon>
        <taxon>Chaetothyriales</taxon>
        <taxon>Herpotrichiellaceae</taxon>
        <taxon>Capronia</taxon>
    </lineage>
</organism>
<feature type="compositionally biased region" description="Low complexity" evidence="1">
    <location>
        <begin position="59"/>
        <end position="70"/>
    </location>
</feature>
<dbReference type="HOGENOM" id="CLU_2061204_0_0_1"/>
<name>W9Y184_9EURO</name>